<comment type="caution">
    <text evidence="2">The sequence shown here is derived from an EMBL/GenBank/DDBJ whole genome shotgun (WGS) entry which is preliminary data.</text>
</comment>
<dbReference type="SUPFAM" id="SSF53850">
    <property type="entry name" value="Periplasmic binding protein-like II"/>
    <property type="match status" value="1"/>
</dbReference>
<protein>
    <submittedName>
        <fullName evidence="2">Glycine betaine ABC transporter substrate-binding protein</fullName>
    </submittedName>
</protein>
<sequence>MIGLSPWMPTTHGELYKKHEGEFVDLGPAYEGAKIGLAVPAYMDVKSLKDFEPAE</sequence>
<dbReference type="Proteomes" id="UP001597452">
    <property type="component" value="Unassembled WGS sequence"/>
</dbReference>
<proteinExistence type="predicted"/>
<evidence type="ECO:0000259" key="1">
    <source>
        <dbReference type="Pfam" id="PF04069"/>
    </source>
</evidence>
<dbReference type="Gene3D" id="3.10.105.10">
    <property type="entry name" value="Dipeptide-binding Protein, Domain 3"/>
    <property type="match status" value="1"/>
</dbReference>
<dbReference type="RefSeq" id="WP_377328479.1">
    <property type="nucleotide sequence ID" value="NZ_JBHUMZ010000019.1"/>
</dbReference>
<feature type="domain" description="ABC-type glycine betaine transport system substrate-binding" evidence="1">
    <location>
        <begin position="5"/>
        <end position="51"/>
    </location>
</feature>
<keyword evidence="3" id="KW-1185">Reference proteome</keyword>
<name>A0ABW5Q9Z9_9BACI</name>
<dbReference type="Pfam" id="PF04069">
    <property type="entry name" value="OpuAC"/>
    <property type="match status" value="1"/>
</dbReference>
<accession>A0ABW5Q9Z9</accession>
<dbReference type="EMBL" id="JBHUMZ010000019">
    <property type="protein sequence ID" value="MFD2638731.1"/>
    <property type="molecule type" value="Genomic_DNA"/>
</dbReference>
<evidence type="ECO:0000313" key="3">
    <source>
        <dbReference type="Proteomes" id="UP001597452"/>
    </source>
</evidence>
<reference evidence="3" key="1">
    <citation type="journal article" date="2019" name="Int. J. Syst. Evol. Microbiol.">
        <title>The Global Catalogue of Microorganisms (GCM) 10K type strain sequencing project: providing services to taxonomists for standard genome sequencing and annotation.</title>
        <authorList>
            <consortium name="The Broad Institute Genomics Platform"/>
            <consortium name="The Broad Institute Genome Sequencing Center for Infectious Disease"/>
            <person name="Wu L."/>
            <person name="Ma J."/>
        </authorList>
    </citation>
    <scope>NUCLEOTIDE SEQUENCE [LARGE SCALE GENOMIC DNA]</scope>
    <source>
        <strain evidence="3">TISTR 1571</strain>
    </source>
</reference>
<organism evidence="2 3">
    <name type="scientific">Piscibacillus salipiscarius</name>
    <dbReference type="NCBI Taxonomy" id="299480"/>
    <lineage>
        <taxon>Bacteria</taxon>
        <taxon>Bacillati</taxon>
        <taxon>Bacillota</taxon>
        <taxon>Bacilli</taxon>
        <taxon>Bacillales</taxon>
        <taxon>Bacillaceae</taxon>
        <taxon>Piscibacillus</taxon>
    </lineage>
</organism>
<dbReference type="InterPro" id="IPR007210">
    <property type="entry name" value="ABC_Gly_betaine_transp_sub-bd"/>
</dbReference>
<gene>
    <name evidence="2" type="ORF">ACFSW4_07645</name>
</gene>
<dbReference type="Gene3D" id="3.40.190.100">
    <property type="entry name" value="Glycine betaine-binding periplasmic protein, domain 2"/>
    <property type="match status" value="1"/>
</dbReference>
<evidence type="ECO:0000313" key="2">
    <source>
        <dbReference type="EMBL" id="MFD2638731.1"/>
    </source>
</evidence>